<reference evidence="1" key="1">
    <citation type="submission" date="2018-11" db="EMBL/GenBank/DDBJ databases">
        <authorList>
            <person name="Alioto T."/>
            <person name="Alioto T."/>
        </authorList>
    </citation>
    <scope>NUCLEOTIDE SEQUENCE</scope>
</reference>
<name>A0A8B6EAL2_MYTGA</name>
<sequence>MEKLLDRFLPPLLSWLKSLNESLFLESSIEFSIHPRVDPNIGVLGNTLNRNGRDELVVTRICIKLPVSTERRC</sequence>
<dbReference type="AlphaFoldDB" id="A0A8B6EAL2"/>
<organism evidence="1 2">
    <name type="scientific">Mytilus galloprovincialis</name>
    <name type="common">Mediterranean mussel</name>
    <dbReference type="NCBI Taxonomy" id="29158"/>
    <lineage>
        <taxon>Eukaryota</taxon>
        <taxon>Metazoa</taxon>
        <taxon>Spiralia</taxon>
        <taxon>Lophotrochozoa</taxon>
        <taxon>Mollusca</taxon>
        <taxon>Bivalvia</taxon>
        <taxon>Autobranchia</taxon>
        <taxon>Pteriomorphia</taxon>
        <taxon>Mytilida</taxon>
        <taxon>Mytiloidea</taxon>
        <taxon>Mytilidae</taxon>
        <taxon>Mytilinae</taxon>
        <taxon>Mytilus</taxon>
    </lineage>
</organism>
<proteinExistence type="predicted"/>
<evidence type="ECO:0000313" key="2">
    <source>
        <dbReference type="Proteomes" id="UP000596742"/>
    </source>
</evidence>
<dbReference type="EMBL" id="UYJE01004836">
    <property type="protein sequence ID" value="VDI31799.1"/>
    <property type="molecule type" value="Genomic_DNA"/>
</dbReference>
<accession>A0A8B6EAL2</accession>
<protein>
    <submittedName>
        <fullName evidence="1">Uncharacterized protein</fullName>
    </submittedName>
</protein>
<keyword evidence="2" id="KW-1185">Reference proteome</keyword>
<dbReference type="Proteomes" id="UP000596742">
    <property type="component" value="Unassembled WGS sequence"/>
</dbReference>
<comment type="caution">
    <text evidence="1">The sequence shown here is derived from an EMBL/GenBank/DDBJ whole genome shotgun (WGS) entry which is preliminary data.</text>
</comment>
<evidence type="ECO:0000313" key="1">
    <source>
        <dbReference type="EMBL" id="VDI31799.1"/>
    </source>
</evidence>
<gene>
    <name evidence="1" type="ORF">MGAL_10B059047</name>
</gene>